<dbReference type="OrthoDB" id="7011844at2"/>
<dbReference type="SUPFAM" id="SSF53067">
    <property type="entry name" value="Actin-like ATPase domain"/>
    <property type="match status" value="2"/>
</dbReference>
<dbReference type="NCBIfam" id="TIGR01709">
    <property type="entry name" value="typeII_sec_gspL"/>
    <property type="match status" value="1"/>
</dbReference>
<dbReference type="GO" id="GO:0005886">
    <property type="term" value="C:plasma membrane"/>
    <property type="evidence" value="ECO:0007669"/>
    <property type="project" value="UniProtKB-SubCell"/>
</dbReference>
<dbReference type="GO" id="GO:0009276">
    <property type="term" value="C:Gram-negative-bacterium-type cell wall"/>
    <property type="evidence" value="ECO:0007669"/>
    <property type="project" value="InterPro"/>
</dbReference>
<dbReference type="GO" id="GO:0015628">
    <property type="term" value="P:protein secretion by the type II secretion system"/>
    <property type="evidence" value="ECO:0007669"/>
    <property type="project" value="InterPro"/>
</dbReference>
<protein>
    <submittedName>
        <fullName evidence="2">Type II secretion system protein L</fullName>
    </submittedName>
</protein>
<dbReference type="RefSeq" id="WP_115460230.1">
    <property type="nucleotide sequence ID" value="NZ_QRAP01000013.1"/>
</dbReference>
<comment type="caution">
    <text evidence="2">The sequence shown here is derived from an EMBL/GenBank/DDBJ whole genome shotgun (WGS) entry which is preliminary data.</text>
</comment>
<dbReference type="InterPro" id="IPR043129">
    <property type="entry name" value="ATPase_NBD"/>
</dbReference>
<dbReference type="Gene3D" id="3.30.420.380">
    <property type="match status" value="1"/>
</dbReference>
<evidence type="ECO:0000313" key="3">
    <source>
        <dbReference type="Proteomes" id="UP000254848"/>
    </source>
</evidence>
<dbReference type="GO" id="GO:0015627">
    <property type="term" value="C:type II protein secretion system complex"/>
    <property type="evidence" value="ECO:0007669"/>
    <property type="project" value="InterPro"/>
</dbReference>
<evidence type="ECO:0000313" key="2">
    <source>
        <dbReference type="EMBL" id="RDK84581.1"/>
    </source>
</evidence>
<dbReference type="InterPro" id="IPR007812">
    <property type="entry name" value="T2SS_protein-GspL"/>
</dbReference>
<keyword evidence="3" id="KW-1185">Reference proteome</keyword>
<dbReference type="EMBL" id="QRAP01000013">
    <property type="protein sequence ID" value="RDK84581.1"/>
    <property type="molecule type" value="Genomic_DNA"/>
</dbReference>
<accession>A0A370Q888</accession>
<dbReference type="Pfam" id="PF05134">
    <property type="entry name" value="T2SSL"/>
    <property type="match status" value="1"/>
</dbReference>
<dbReference type="AlphaFoldDB" id="A0A370Q888"/>
<gene>
    <name evidence="2" type="ORF">C8D90_11360</name>
</gene>
<dbReference type="CDD" id="cd24017">
    <property type="entry name" value="ASKHA_T2SSL_N"/>
    <property type="match status" value="1"/>
</dbReference>
<name>A0A370Q888_9GAMM</name>
<organism evidence="2 3">
    <name type="scientific">Enterobacillus tribolii</name>
    <dbReference type="NCBI Taxonomy" id="1487935"/>
    <lineage>
        <taxon>Bacteria</taxon>
        <taxon>Pseudomonadati</taxon>
        <taxon>Pseudomonadota</taxon>
        <taxon>Gammaproteobacteria</taxon>
        <taxon>Enterobacterales</taxon>
        <taxon>Hafniaceae</taxon>
        <taxon>Enterobacillus</taxon>
    </lineage>
</organism>
<dbReference type="InterPro" id="IPR024230">
    <property type="entry name" value="GspL_cyto_dom"/>
</dbReference>
<evidence type="ECO:0000259" key="1">
    <source>
        <dbReference type="Pfam" id="PF05134"/>
    </source>
</evidence>
<reference evidence="2 3" key="1">
    <citation type="submission" date="2018-07" db="EMBL/GenBank/DDBJ databases">
        <title>Genomic Encyclopedia of Type Strains, Phase IV (KMG-IV): sequencing the most valuable type-strain genomes for metagenomic binning, comparative biology and taxonomic classification.</title>
        <authorList>
            <person name="Goeker M."/>
        </authorList>
    </citation>
    <scope>NUCLEOTIDE SEQUENCE [LARGE SCALE GENOMIC DNA]</scope>
    <source>
        <strain evidence="2 3">DSM 103736</strain>
    </source>
</reference>
<dbReference type="Proteomes" id="UP000254848">
    <property type="component" value="Unassembled WGS sequence"/>
</dbReference>
<dbReference type="Gene3D" id="3.30.420.370">
    <property type="match status" value="1"/>
</dbReference>
<sequence>MKRGVREGHHLVLHAGAASAQTLAWIRVNARGEPDGQRGESSPEELAARFPGDTFHLLVPMADVTIHCVRLPGRHNAAGMRALPWLLEEKLAVAADSMTLVPLASAGENVWVAGVASARLAQWTAPFTAAGVALCRVIPDALALPLSGDGISALRWDNRWLLRTGQWQGAEVEPDWLPLWYAAWQNEHPDAVNVNCYGKPPADMPQWRSSPEADPLALLAYGAVRQTLSLLPQAAAPRRFAWRAPLSAAVAVLVLLFAQQVVTWRQLANQAEALHQQLQPRFPGKTEADWRNALRRGNHGELSSWLSALPALPQSVTIEQLRYGAAPPQLQLRLRGEAAQVGRARQALAAAFVVQPAEDGALMLTQKKEQP</sequence>
<proteinExistence type="predicted"/>
<feature type="domain" description="GspL cytoplasmic actin-ATPase-like" evidence="1">
    <location>
        <begin position="44"/>
        <end position="231"/>
    </location>
</feature>